<dbReference type="AlphaFoldDB" id="A0A1C5AAD0"/>
<dbReference type="GO" id="GO:0003729">
    <property type="term" value="F:mRNA binding"/>
    <property type="evidence" value="ECO:0007669"/>
    <property type="project" value="InterPro"/>
</dbReference>
<gene>
    <name evidence="9" type="ORF">GA0070563_11222</name>
</gene>
<feature type="compositionally biased region" description="Basic and acidic residues" evidence="8">
    <location>
        <begin position="1"/>
        <end position="12"/>
    </location>
</feature>
<evidence type="ECO:0000256" key="8">
    <source>
        <dbReference type="SAM" id="MobiDB-lite"/>
    </source>
</evidence>
<evidence type="ECO:0000313" key="10">
    <source>
        <dbReference type="Proteomes" id="UP000183585"/>
    </source>
</evidence>
<dbReference type="InterPro" id="IPR038570">
    <property type="entry name" value="HicA_sf"/>
</dbReference>
<keyword evidence="2" id="KW-1277">Toxin-antitoxin system</keyword>
<comment type="similarity">
    <text evidence="1">Belongs to the HicA mRNA interferase family.</text>
</comment>
<keyword evidence="4" id="KW-0255">Endonuclease</keyword>
<evidence type="ECO:0000256" key="4">
    <source>
        <dbReference type="ARBA" id="ARBA00022759"/>
    </source>
</evidence>
<evidence type="ECO:0000256" key="2">
    <source>
        <dbReference type="ARBA" id="ARBA00022649"/>
    </source>
</evidence>
<dbReference type="GO" id="GO:0016787">
    <property type="term" value="F:hydrolase activity"/>
    <property type="evidence" value="ECO:0007669"/>
    <property type="project" value="UniProtKB-KW"/>
</dbReference>
<organism evidence="9 10">
    <name type="scientific">Micromonospora carbonacea</name>
    <dbReference type="NCBI Taxonomy" id="47853"/>
    <lineage>
        <taxon>Bacteria</taxon>
        <taxon>Bacillati</taxon>
        <taxon>Actinomycetota</taxon>
        <taxon>Actinomycetes</taxon>
        <taxon>Micromonosporales</taxon>
        <taxon>Micromonosporaceae</taxon>
        <taxon>Micromonospora</taxon>
    </lineage>
</organism>
<dbReference type="EMBL" id="FMCT01000012">
    <property type="protein sequence ID" value="SCF41974.1"/>
    <property type="molecule type" value="Genomic_DNA"/>
</dbReference>
<dbReference type="RefSeq" id="WP_074476826.1">
    <property type="nucleotide sequence ID" value="NZ_FMCT01000012.1"/>
</dbReference>
<dbReference type="Pfam" id="PF07927">
    <property type="entry name" value="HicA_toxin"/>
    <property type="match status" value="1"/>
</dbReference>
<keyword evidence="6" id="KW-0694">RNA-binding</keyword>
<name>A0A1C5AAD0_9ACTN</name>
<dbReference type="Proteomes" id="UP000183585">
    <property type="component" value="Unassembled WGS sequence"/>
</dbReference>
<accession>A0A1C5AAD0</accession>
<evidence type="ECO:0000256" key="7">
    <source>
        <dbReference type="ARBA" id="ARBA00023016"/>
    </source>
</evidence>
<dbReference type="GO" id="GO:0004519">
    <property type="term" value="F:endonuclease activity"/>
    <property type="evidence" value="ECO:0007669"/>
    <property type="project" value="UniProtKB-KW"/>
</dbReference>
<dbReference type="Gene3D" id="3.30.920.30">
    <property type="entry name" value="Hypothetical protein"/>
    <property type="match status" value="1"/>
</dbReference>
<evidence type="ECO:0000313" key="9">
    <source>
        <dbReference type="EMBL" id="SCF41974.1"/>
    </source>
</evidence>
<reference evidence="10" key="1">
    <citation type="submission" date="2016-06" db="EMBL/GenBank/DDBJ databases">
        <authorList>
            <person name="Varghese N."/>
            <person name="Submissions Spin"/>
        </authorList>
    </citation>
    <scope>NUCLEOTIDE SEQUENCE [LARGE SCALE GENOMIC DNA]</scope>
    <source>
        <strain evidence="10">DSM 43168</strain>
    </source>
</reference>
<feature type="region of interest" description="Disordered" evidence="8">
    <location>
        <begin position="1"/>
        <end position="34"/>
    </location>
</feature>
<evidence type="ECO:0000256" key="6">
    <source>
        <dbReference type="ARBA" id="ARBA00022884"/>
    </source>
</evidence>
<keyword evidence="7" id="KW-0346">Stress response</keyword>
<dbReference type="InterPro" id="IPR012933">
    <property type="entry name" value="HicA_mRNA_interferase"/>
</dbReference>
<keyword evidence="5" id="KW-0378">Hydrolase</keyword>
<dbReference type="SUPFAM" id="SSF54786">
    <property type="entry name" value="YcfA/nrd intein domain"/>
    <property type="match status" value="1"/>
</dbReference>
<sequence>MRAREVNQRIEHLGGTQTRQRGSHRQFEATTTRNGETLTARTTVAQHPGDIPTGTLRKIERDMEPVFGKGWLR</sequence>
<evidence type="ECO:0000256" key="1">
    <source>
        <dbReference type="ARBA" id="ARBA00006620"/>
    </source>
</evidence>
<proteinExistence type="inferred from homology"/>
<protein>
    <submittedName>
        <fullName evidence="9">Predicted RNA binding protein YcfA, dsRBD-like fold, HicA-like mRNA interferase family</fullName>
    </submittedName>
</protein>
<keyword evidence="10" id="KW-1185">Reference proteome</keyword>
<keyword evidence="3" id="KW-0540">Nuclease</keyword>
<evidence type="ECO:0000256" key="3">
    <source>
        <dbReference type="ARBA" id="ARBA00022722"/>
    </source>
</evidence>
<evidence type="ECO:0000256" key="5">
    <source>
        <dbReference type="ARBA" id="ARBA00022801"/>
    </source>
</evidence>